<dbReference type="Pfam" id="PF01281">
    <property type="entry name" value="Ribosomal_L9_N"/>
    <property type="match status" value="1"/>
</dbReference>
<accession>A0ABQ9G4L9</accession>
<evidence type="ECO:0000313" key="7">
    <source>
        <dbReference type="EMBL" id="KAJ8867397.1"/>
    </source>
</evidence>
<dbReference type="InterPro" id="IPR020070">
    <property type="entry name" value="Ribosomal_bL9_N"/>
</dbReference>
<proteinExistence type="inferred from homology"/>
<keyword evidence="2" id="KW-0689">Ribosomal protein</keyword>
<keyword evidence="8" id="KW-1185">Reference proteome</keyword>
<sequence>MWKQVSTAVRFLLPGHVPSMFSANGCINVNQQCRTTFILKRRKPPGLSKIGQRPKPLKYRHFIYDLVEDTSVKKQEIVDLILTDYVTGLGDIGDRVSVKSMAAYNKLLLPGLAVYATPENVEKYSKLKSEVTKPKFSSQFASRTVDYLSIMVLSVVMNKEVPWTVQPWHIRMSFRKSGVHMPESAIEMPAEPISGPDLKLEHKQFSVMVTINGVEQVPVKCRIHHWSTKLVDRLPYVQDHWLLPADLLFPGEQATASDDPQPAANM</sequence>
<dbReference type="SUPFAM" id="SSF55658">
    <property type="entry name" value="L9 N-domain-like"/>
    <property type="match status" value="1"/>
</dbReference>
<evidence type="ECO:0000256" key="3">
    <source>
        <dbReference type="ARBA" id="ARBA00023274"/>
    </source>
</evidence>
<feature type="domain" description="Ribosomal protein L9" evidence="6">
    <location>
        <begin position="79"/>
        <end position="124"/>
    </location>
</feature>
<dbReference type="InterPro" id="IPR000244">
    <property type="entry name" value="Ribosomal_bL9"/>
</dbReference>
<evidence type="ECO:0000256" key="1">
    <source>
        <dbReference type="ARBA" id="ARBA00010605"/>
    </source>
</evidence>
<dbReference type="Proteomes" id="UP001159363">
    <property type="component" value="Chromosome 14"/>
</dbReference>
<dbReference type="InterPro" id="IPR036935">
    <property type="entry name" value="Ribosomal_bL9_N_sf"/>
</dbReference>
<gene>
    <name evidence="7" type="ORF">PR048_031198</name>
</gene>
<comment type="similarity">
    <text evidence="1">Belongs to the bacterial ribosomal protein bL9 family.</text>
</comment>
<dbReference type="PANTHER" id="PTHR21368">
    <property type="entry name" value="50S RIBOSOMAL PROTEIN L9"/>
    <property type="match status" value="1"/>
</dbReference>
<comment type="caution">
    <text evidence="7">The sequence shown here is derived from an EMBL/GenBank/DDBJ whole genome shotgun (WGS) entry which is preliminary data.</text>
</comment>
<evidence type="ECO:0000259" key="6">
    <source>
        <dbReference type="Pfam" id="PF01281"/>
    </source>
</evidence>
<evidence type="ECO:0000256" key="2">
    <source>
        <dbReference type="ARBA" id="ARBA00022980"/>
    </source>
</evidence>
<reference evidence="7 8" key="1">
    <citation type="submission" date="2023-02" db="EMBL/GenBank/DDBJ databases">
        <title>LHISI_Scaffold_Assembly.</title>
        <authorList>
            <person name="Stuart O.P."/>
            <person name="Cleave R."/>
            <person name="Magrath M.J.L."/>
            <person name="Mikheyev A.S."/>
        </authorList>
    </citation>
    <scope>NUCLEOTIDE SEQUENCE [LARGE SCALE GENOMIC DNA]</scope>
    <source>
        <strain evidence="7">Daus_M_001</strain>
        <tissue evidence="7">Leg muscle</tissue>
    </source>
</reference>
<name>A0ABQ9G4L9_9NEOP</name>
<evidence type="ECO:0000256" key="5">
    <source>
        <dbReference type="ARBA" id="ARBA00035381"/>
    </source>
</evidence>
<dbReference type="Gene3D" id="3.40.5.10">
    <property type="entry name" value="Ribosomal protein L9, N-terminal domain"/>
    <property type="match status" value="1"/>
</dbReference>
<keyword evidence="3" id="KW-0687">Ribonucleoprotein</keyword>
<organism evidence="7 8">
    <name type="scientific">Dryococelus australis</name>
    <dbReference type="NCBI Taxonomy" id="614101"/>
    <lineage>
        <taxon>Eukaryota</taxon>
        <taxon>Metazoa</taxon>
        <taxon>Ecdysozoa</taxon>
        <taxon>Arthropoda</taxon>
        <taxon>Hexapoda</taxon>
        <taxon>Insecta</taxon>
        <taxon>Pterygota</taxon>
        <taxon>Neoptera</taxon>
        <taxon>Polyneoptera</taxon>
        <taxon>Phasmatodea</taxon>
        <taxon>Verophasmatodea</taxon>
        <taxon>Anareolatae</taxon>
        <taxon>Phasmatidae</taxon>
        <taxon>Eurycanthinae</taxon>
        <taxon>Dryococelus</taxon>
    </lineage>
</organism>
<evidence type="ECO:0000256" key="4">
    <source>
        <dbReference type="ARBA" id="ARBA00035194"/>
    </source>
</evidence>
<dbReference type="EMBL" id="JARBHB010000015">
    <property type="protein sequence ID" value="KAJ8867397.1"/>
    <property type="molecule type" value="Genomic_DNA"/>
</dbReference>
<protein>
    <recommendedName>
        <fullName evidence="4">Large ribosomal subunit protein bL9m</fullName>
    </recommendedName>
    <alternativeName>
        <fullName evidence="5">39S ribosomal protein L9, mitochondrial</fullName>
    </alternativeName>
</protein>
<dbReference type="InterPro" id="IPR009027">
    <property type="entry name" value="Ribosomal_bL9/RNase_H1_N"/>
</dbReference>
<evidence type="ECO:0000313" key="8">
    <source>
        <dbReference type="Proteomes" id="UP001159363"/>
    </source>
</evidence>